<evidence type="ECO:0000256" key="1">
    <source>
        <dbReference type="SAM" id="MobiDB-lite"/>
    </source>
</evidence>
<organism evidence="2 3">
    <name type="scientific">Westerdykella ornata</name>
    <dbReference type="NCBI Taxonomy" id="318751"/>
    <lineage>
        <taxon>Eukaryota</taxon>
        <taxon>Fungi</taxon>
        <taxon>Dikarya</taxon>
        <taxon>Ascomycota</taxon>
        <taxon>Pezizomycotina</taxon>
        <taxon>Dothideomycetes</taxon>
        <taxon>Pleosporomycetidae</taxon>
        <taxon>Pleosporales</taxon>
        <taxon>Sporormiaceae</taxon>
        <taxon>Westerdykella</taxon>
    </lineage>
</organism>
<dbReference type="EMBL" id="ML986499">
    <property type="protein sequence ID" value="KAF2275102.1"/>
    <property type="molecule type" value="Genomic_DNA"/>
</dbReference>
<protein>
    <submittedName>
        <fullName evidence="2">Uncharacterized protein</fullName>
    </submittedName>
</protein>
<feature type="compositionally biased region" description="Polar residues" evidence="1">
    <location>
        <begin position="1"/>
        <end position="25"/>
    </location>
</feature>
<proteinExistence type="predicted"/>
<dbReference type="RefSeq" id="XP_033652641.1">
    <property type="nucleotide sequence ID" value="XM_033798684.1"/>
</dbReference>
<evidence type="ECO:0000313" key="3">
    <source>
        <dbReference type="Proteomes" id="UP000800097"/>
    </source>
</evidence>
<dbReference type="AlphaFoldDB" id="A0A6A6JFB4"/>
<sequence length="114" mass="12622">MLTYLHSTGSSGNRLTPTTPSPISSLQARALALAAPTLQHPTHPHYDPKRQAEFQESARYHPSPHYRDGKRDDELPQCQSLLSLLLLPIPITSNSLTKPPPPQPQPHNPTPQLQ</sequence>
<keyword evidence="3" id="KW-1185">Reference proteome</keyword>
<feature type="compositionally biased region" description="Pro residues" evidence="1">
    <location>
        <begin position="98"/>
        <end position="114"/>
    </location>
</feature>
<name>A0A6A6JFB4_WESOR</name>
<reference evidence="2" key="1">
    <citation type="journal article" date="2020" name="Stud. Mycol.">
        <title>101 Dothideomycetes genomes: a test case for predicting lifestyles and emergence of pathogens.</title>
        <authorList>
            <person name="Haridas S."/>
            <person name="Albert R."/>
            <person name="Binder M."/>
            <person name="Bloem J."/>
            <person name="Labutti K."/>
            <person name="Salamov A."/>
            <person name="Andreopoulos B."/>
            <person name="Baker S."/>
            <person name="Barry K."/>
            <person name="Bills G."/>
            <person name="Bluhm B."/>
            <person name="Cannon C."/>
            <person name="Castanera R."/>
            <person name="Culley D."/>
            <person name="Daum C."/>
            <person name="Ezra D."/>
            <person name="Gonzalez J."/>
            <person name="Henrissat B."/>
            <person name="Kuo A."/>
            <person name="Liang C."/>
            <person name="Lipzen A."/>
            <person name="Lutzoni F."/>
            <person name="Magnuson J."/>
            <person name="Mondo S."/>
            <person name="Nolan M."/>
            <person name="Ohm R."/>
            <person name="Pangilinan J."/>
            <person name="Park H.-J."/>
            <person name="Ramirez L."/>
            <person name="Alfaro M."/>
            <person name="Sun H."/>
            <person name="Tritt A."/>
            <person name="Yoshinaga Y."/>
            <person name="Zwiers L.-H."/>
            <person name="Turgeon B."/>
            <person name="Goodwin S."/>
            <person name="Spatafora J."/>
            <person name="Crous P."/>
            <person name="Grigoriev I."/>
        </authorList>
    </citation>
    <scope>NUCLEOTIDE SEQUENCE</scope>
    <source>
        <strain evidence="2">CBS 379.55</strain>
    </source>
</reference>
<dbReference type="Proteomes" id="UP000800097">
    <property type="component" value="Unassembled WGS sequence"/>
</dbReference>
<feature type="region of interest" description="Disordered" evidence="1">
    <location>
        <begin position="1"/>
        <end position="77"/>
    </location>
</feature>
<accession>A0A6A6JFB4</accession>
<feature type="compositionally biased region" description="Low complexity" evidence="1">
    <location>
        <begin position="26"/>
        <end position="35"/>
    </location>
</feature>
<feature type="compositionally biased region" description="Basic and acidic residues" evidence="1">
    <location>
        <begin position="44"/>
        <end position="74"/>
    </location>
</feature>
<gene>
    <name evidence="2" type="ORF">EI97DRAFT_434667</name>
</gene>
<evidence type="ECO:0000313" key="2">
    <source>
        <dbReference type="EMBL" id="KAF2275102.1"/>
    </source>
</evidence>
<feature type="region of interest" description="Disordered" evidence="1">
    <location>
        <begin position="91"/>
        <end position="114"/>
    </location>
</feature>
<dbReference type="GeneID" id="54551859"/>